<dbReference type="AlphaFoldDB" id="A0A1I7WX15"/>
<dbReference type="WBParaSite" id="Hba_09723">
    <property type="protein sequence ID" value="Hba_09723"/>
    <property type="gene ID" value="Hba_09723"/>
</dbReference>
<evidence type="ECO:0000256" key="1">
    <source>
        <dbReference type="SAM" id="MobiDB-lite"/>
    </source>
</evidence>
<protein>
    <submittedName>
        <fullName evidence="3">Uncharacterized protein</fullName>
    </submittedName>
</protein>
<evidence type="ECO:0000313" key="3">
    <source>
        <dbReference type="WBParaSite" id="Hba_09723"/>
    </source>
</evidence>
<keyword evidence="2" id="KW-1185">Reference proteome</keyword>
<dbReference type="Proteomes" id="UP000095283">
    <property type="component" value="Unplaced"/>
</dbReference>
<reference evidence="3" key="1">
    <citation type="submission" date="2016-11" db="UniProtKB">
        <authorList>
            <consortium name="WormBaseParasite"/>
        </authorList>
    </citation>
    <scope>IDENTIFICATION</scope>
</reference>
<evidence type="ECO:0000313" key="2">
    <source>
        <dbReference type="Proteomes" id="UP000095283"/>
    </source>
</evidence>
<feature type="compositionally biased region" description="Polar residues" evidence="1">
    <location>
        <begin position="52"/>
        <end position="62"/>
    </location>
</feature>
<organism evidence="2 3">
    <name type="scientific">Heterorhabditis bacteriophora</name>
    <name type="common">Entomopathogenic nematode worm</name>
    <dbReference type="NCBI Taxonomy" id="37862"/>
    <lineage>
        <taxon>Eukaryota</taxon>
        <taxon>Metazoa</taxon>
        <taxon>Ecdysozoa</taxon>
        <taxon>Nematoda</taxon>
        <taxon>Chromadorea</taxon>
        <taxon>Rhabditida</taxon>
        <taxon>Rhabditina</taxon>
        <taxon>Rhabditomorpha</taxon>
        <taxon>Strongyloidea</taxon>
        <taxon>Heterorhabditidae</taxon>
        <taxon>Heterorhabditis</taxon>
    </lineage>
</organism>
<proteinExistence type="predicted"/>
<feature type="region of interest" description="Disordered" evidence="1">
    <location>
        <begin position="51"/>
        <end position="72"/>
    </location>
</feature>
<sequence length="72" mass="8250">MRSPLFVQKPQHYSSGKSQCTLMVSWDQLAKDKFTGGFFFKYFQGFLESGPLPQSSFSTSPSGRVWDNSERF</sequence>
<name>A0A1I7WX15_HETBA</name>
<accession>A0A1I7WX15</accession>